<dbReference type="SUPFAM" id="SSF103025">
    <property type="entry name" value="Folate-binding domain"/>
    <property type="match status" value="1"/>
</dbReference>
<dbReference type="EMBL" id="JAAIVB010000008">
    <property type="protein sequence ID" value="NEX59707.1"/>
    <property type="molecule type" value="Genomic_DNA"/>
</dbReference>
<dbReference type="InterPro" id="IPR045179">
    <property type="entry name" value="YgfZ/GcvT"/>
</dbReference>
<reference evidence="2 3" key="1">
    <citation type="submission" date="2020-02" db="EMBL/GenBank/DDBJ databases">
        <authorList>
            <person name="Kim M.K."/>
        </authorList>
    </citation>
    <scope>NUCLEOTIDE SEQUENCE [LARGE SCALE GENOMIC DNA]</scope>
    <source>
        <strain evidence="2 3">17J57-3</strain>
    </source>
</reference>
<dbReference type="Proteomes" id="UP000482155">
    <property type="component" value="Unassembled WGS sequence"/>
</dbReference>
<feature type="domain" description="GCVT N-terminal" evidence="1">
    <location>
        <begin position="50"/>
        <end position="243"/>
    </location>
</feature>
<dbReference type="Gene3D" id="2.40.30.160">
    <property type="match status" value="1"/>
</dbReference>
<dbReference type="Gene3D" id="3.30.70.1400">
    <property type="entry name" value="Aminomethyltransferase beta-barrel domains"/>
    <property type="match status" value="1"/>
</dbReference>
<dbReference type="PANTHER" id="PTHR22602:SF0">
    <property type="entry name" value="TRANSFERASE CAF17, MITOCHONDRIAL-RELATED"/>
    <property type="match status" value="1"/>
</dbReference>
<accession>A0A6B3SFN3</accession>
<sequence length="357" mass="37910">MSNAWLHFLMEHGATLATDNPAIASFGDIASFGKQVADTQIAEGFVAPLTDLGLIEATGEEAAGFLHNQLTNDVEHLGPGTARLAGYCSPKGRLMATFLTWKQGESIFLQLPHHLQPAIQRRLQMFILRSKVKLADASDRFVALGLGGAKAGAALRGHFPNLPGAPFLAASSEAGTLIRLADAGGQPRYQWIAPVETAQAAWPALCAALTPAGTSTWRLTEIRAGMPVITQGTQEQFVPQMINFELVGGVNFKKGCYPGQEIVARSQYLGKLKRRMQLATIASESEDVPVGGELFSSEDPGQPCGMVVNAERNASGETECLVEIKLAALDAGTIHLGAPDGPALRFGELPYPLTDPA</sequence>
<dbReference type="GO" id="GO:0016226">
    <property type="term" value="P:iron-sulfur cluster assembly"/>
    <property type="evidence" value="ECO:0007669"/>
    <property type="project" value="TreeGrafter"/>
</dbReference>
<name>A0A6B3SFN3_9BURK</name>
<keyword evidence="3" id="KW-1185">Reference proteome</keyword>
<dbReference type="InterPro" id="IPR017703">
    <property type="entry name" value="YgfZ/GCV_T_CS"/>
</dbReference>
<comment type="caution">
    <text evidence="2">The sequence shown here is derived from an EMBL/GenBank/DDBJ whole genome shotgun (WGS) entry which is preliminary data.</text>
</comment>
<evidence type="ECO:0000313" key="2">
    <source>
        <dbReference type="EMBL" id="NEX59707.1"/>
    </source>
</evidence>
<organism evidence="2 3">
    <name type="scientific">Noviherbaspirillum galbum</name>
    <dbReference type="NCBI Taxonomy" id="2709383"/>
    <lineage>
        <taxon>Bacteria</taxon>
        <taxon>Pseudomonadati</taxon>
        <taxon>Pseudomonadota</taxon>
        <taxon>Betaproteobacteria</taxon>
        <taxon>Burkholderiales</taxon>
        <taxon>Oxalobacteraceae</taxon>
        <taxon>Noviherbaspirillum</taxon>
    </lineage>
</organism>
<evidence type="ECO:0000259" key="1">
    <source>
        <dbReference type="Pfam" id="PF01571"/>
    </source>
</evidence>
<dbReference type="NCBIfam" id="TIGR03317">
    <property type="entry name" value="ygfZ_signature"/>
    <property type="match status" value="1"/>
</dbReference>
<proteinExistence type="predicted"/>
<protein>
    <submittedName>
        <fullName evidence="2">Folate-binding protein YgfZ</fullName>
    </submittedName>
</protein>
<dbReference type="PANTHER" id="PTHR22602">
    <property type="entry name" value="TRANSFERASE CAF17, MITOCHONDRIAL-RELATED"/>
    <property type="match status" value="1"/>
</dbReference>
<dbReference type="InterPro" id="IPR006222">
    <property type="entry name" value="GCVT_N"/>
</dbReference>
<dbReference type="AlphaFoldDB" id="A0A6B3SFN3"/>
<dbReference type="Gene3D" id="3.30.70.1630">
    <property type="match status" value="1"/>
</dbReference>
<dbReference type="PIRSF" id="PIRSF006487">
    <property type="entry name" value="GcvT"/>
    <property type="match status" value="1"/>
</dbReference>
<evidence type="ECO:0000313" key="3">
    <source>
        <dbReference type="Proteomes" id="UP000482155"/>
    </source>
</evidence>
<gene>
    <name evidence="2" type="ORF">G3574_01325</name>
</gene>
<dbReference type="Pfam" id="PF01571">
    <property type="entry name" value="GCV_T"/>
    <property type="match status" value="1"/>
</dbReference>